<feature type="non-terminal residue" evidence="9">
    <location>
        <position position="104"/>
    </location>
</feature>
<reference evidence="9 10" key="1">
    <citation type="submission" date="2019-09" db="EMBL/GenBank/DDBJ databases">
        <title>Bird 10,000 Genomes (B10K) Project - Family phase.</title>
        <authorList>
            <person name="Zhang G."/>
        </authorList>
    </citation>
    <scope>NUCLEOTIDE SEQUENCE [LARGE SCALE GENOMIC DNA]</scope>
    <source>
        <strain evidence="9">B10K-DU-029-46</strain>
    </source>
</reference>
<dbReference type="InterPro" id="IPR013106">
    <property type="entry name" value="Ig_V-set"/>
</dbReference>
<evidence type="ECO:0000256" key="2">
    <source>
        <dbReference type="ARBA" id="ARBA00022475"/>
    </source>
</evidence>
<keyword evidence="3" id="KW-0732">Signal</keyword>
<dbReference type="Pfam" id="PF07686">
    <property type="entry name" value="V-set"/>
    <property type="match status" value="1"/>
</dbReference>
<keyword evidence="6" id="KW-1015">Disulfide bond</keyword>
<dbReference type="AlphaFoldDB" id="A0A7L3L314"/>
<dbReference type="Gene3D" id="2.60.40.10">
    <property type="entry name" value="Immunoglobulins"/>
    <property type="match status" value="1"/>
</dbReference>
<evidence type="ECO:0000313" key="9">
    <source>
        <dbReference type="EMBL" id="NXU48202.1"/>
    </source>
</evidence>
<gene>
    <name evidence="9" type="primary">Trav4_0</name>
    <name evidence="9" type="ORF">TURVEL_R04047</name>
</gene>
<keyword evidence="7" id="KW-0325">Glycoprotein</keyword>
<keyword evidence="5" id="KW-0472">Membrane</keyword>
<dbReference type="Proteomes" id="UP000582182">
    <property type="component" value="Unassembled WGS sequence"/>
</dbReference>
<dbReference type="InterPro" id="IPR052051">
    <property type="entry name" value="TCR_complex_component"/>
</dbReference>
<dbReference type="InterPro" id="IPR007110">
    <property type="entry name" value="Ig-like_dom"/>
</dbReference>
<dbReference type="GO" id="GO:0009617">
    <property type="term" value="P:response to bacterium"/>
    <property type="evidence" value="ECO:0007669"/>
    <property type="project" value="TreeGrafter"/>
</dbReference>
<protein>
    <submittedName>
        <fullName evidence="9">TVA4 protein</fullName>
    </submittedName>
</protein>
<dbReference type="SUPFAM" id="SSF48726">
    <property type="entry name" value="Immunoglobulin"/>
    <property type="match status" value="1"/>
</dbReference>
<feature type="non-terminal residue" evidence="9">
    <location>
        <position position="1"/>
    </location>
</feature>
<keyword evidence="10" id="KW-1185">Reference proteome</keyword>
<evidence type="ECO:0000256" key="6">
    <source>
        <dbReference type="ARBA" id="ARBA00023157"/>
    </source>
</evidence>
<keyword evidence="4" id="KW-0391">Immunity</keyword>
<dbReference type="PANTHER" id="PTHR19433:SF111">
    <property type="entry name" value="T CELL RECEPTOR ALPHA VARIABLE 4"/>
    <property type="match status" value="1"/>
</dbReference>
<accession>A0A7L3L314</accession>
<dbReference type="GO" id="GO:0005886">
    <property type="term" value="C:plasma membrane"/>
    <property type="evidence" value="ECO:0007669"/>
    <property type="project" value="UniProtKB-SubCell"/>
</dbReference>
<evidence type="ECO:0000313" key="10">
    <source>
        <dbReference type="Proteomes" id="UP000582182"/>
    </source>
</evidence>
<evidence type="ECO:0000256" key="1">
    <source>
        <dbReference type="ARBA" id="ARBA00004236"/>
    </source>
</evidence>
<evidence type="ECO:0000256" key="7">
    <source>
        <dbReference type="ARBA" id="ARBA00023180"/>
    </source>
</evidence>
<organism evidence="9 10">
    <name type="scientific">Turnix velox</name>
    <name type="common">Little buttonquail</name>
    <dbReference type="NCBI Taxonomy" id="2529409"/>
    <lineage>
        <taxon>Eukaryota</taxon>
        <taxon>Metazoa</taxon>
        <taxon>Chordata</taxon>
        <taxon>Craniata</taxon>
        <taxon>Vertebrata</taxon>
        <taxon>Euteleostomi</taxon>
        <taxon>Archelosauria</taxon>
        <taxon>Archosauria</taxon>
        <taxon>Dinosauria</taxon>
        <taxon>Saurischia</taxon>
        <taxon>Theropoda</taxon>
        <taxon>Coelurosauria</taxon>
        <taxon>Aves</taxon>
        <taxon>Neognathae</taxon>
        <taxon>Neoaves</taxon>
        <taxon>Charadriiformes</taxon>
        <taxon>Turnicidae</taxon>
        <taxon>Turnix</taxon>
    </lineage>
</organism>
<dbReference type="GO" id="GO:0002376">
    <property type="term" value="P:immune system process"/>
    <property type="evidence" value="ECO:0007669"/>
    <property type="project" value="UniProtKB-KW"/>
</dbReference>
<evidence type="ECO:0000256" key="3">
    <source>
        <dbReference type="ARBA" id="ARBA00022729"/>
    </source>
</evidence>
<dbReference type="InterPro" id="IPR013783">
    <property type="entry name" value="Ig-like_fold"/>
</dbReference>
<keyword evidence="2" id="KW-1003">Cell membrane</keyword>
<dbReference type="PROSITE" id="PS50835">
    <property type="entry name" value="IG_LIKE"/>
    <property type="match status" value="1"/>
</dbReference>
<name>A0A7L3L314_9CHAR</name>
<sequence>FFLSATAAAGRARVQQEPSATINEGTGAGINCSHPDLAGNMNVQWYRQLPDRAPQHVATGFIGEKLLREPEGRLWVSADRQSSGLWLARPRRGDAAVYYCALGD</sequence>
<dbReference type="EMBL" id="VZTY01003235">
    <property type="protein sequence ID" value="NXU48202.1"/>
    <property type="molecule type" value="Genomic_DNA"/>
</dbReference>
<evidence type="ECO:0000259" key="8">
    <source>
        <dbReference type="PROSITE" id="PS50835"/>
    </source>
</evidence>
<comment type="caution">
    <text evidence="9">The sequence shown here is derived from an EMBL/GenBank/DDBJ whole genome shotgun (WGS) entry which is preliminary data.</text>
</comment>
<comment type="subcellular location">
    <subcellularLocation>
        <location evidence="1">Cell membrane</location>
    </subcellularLocation>
</comment>
<proteinExistence type="predicted"/>
<evidence type="ECO:0000256" key="4">
    <source>
        <dbReference type="ARBA" id="ARBA00022859"/>
    </source>
</evidence>
<dbReference type="InterPro" id="IPR036179">
    <property type="entry name" value="Ig-like_dom_sf"/>
</dbReference>
<evidence type="ECO:0000256" key="5">
    <source>
        <dbReference type="ARBA" id="ARBA00023136"/>
    </source>
</evidence>
<dbReference type="OrthoDB" id="9631130at2759"/>
<feature type="domain" description="Ig-like" evidence="8">
    <location>
        <begin position="12"/>
        <end position="104"/>
    </location>
</feature>
<dbReference type="PANTHER" id="PTHR19433">
    <property type="entry name" value="T-CELL RECEPTOR ALPHA CHAIN V REGION-RELATED"/>
    <property type="match status" value="1"/>
</dbReference>